<dbReference type="Pfam" id="PF08673">
    <property type="entry name" value="RsbU_N"/>
    <property type="match status" value="1"/>
</dbReference>
<sequence length="337" mass="38725">MKETIQNLEETYKRILKMFLHQKSEQGLYEAQQFSKVLLEHQVSPEELISVHREVLEELFPTLADEVVDSLDLLLEVMMGYGMAYREHQSLRDRQRELESEIEVAANMQQTLLPKEIPSVGSLDIGVVSVPAAQMSGDYYHYIMDDHQCVGVAIADIIGKGVPAALCMSMIKYAMDSLPEQRLQPAALLENLNRVVEQNIDDNMFITMMYGSYDPRTHEFHYAGAGHEPGFFYFAKSDQFEELFAKGIALGVSKEAKFREYSRKVEVGDFIVFLSDGVTESRIGERFIDREEIIGLIRNYMHLSAQEVVESVYYELAKMQDFQLKDDFTLMIIRRDV</sequence>
<evidence type="ECO:0000256" key="1">
    <source>
        <dbReference type="ARBA" id="ARBA00022801"/>
    </source>
</evidence>
<comment type="caution">
    <text evidence="3">The sequence shown here is derived from an EMBL/GenBank/DDBJ whole genome shotgun (WGS) entry which is preliminary data.</text>
</comment>
<dbReference type="InterPro" id="IPR014787">
    <property type="entry name" value="PSer_Pase_RsbU_N"/>
</dbReference>
<dbReference type="InterPro" id="IPR017944">
    <property type="entry name" value="KaiA/RbsU_helical_domain_sf"/>
</dbReference>
<dbReference type="Proteomes" id="UP000030832">
    <property type="component" value="Unassembled WGS sequence"/>
</dbReference>
<dbReference type="SMART" id="SM00331">
    <property type="entry name" value="PP2C_SIG"/>
    <property type="match status" value="1"/>
</dbReference>
<feature type="domain" description="PPM-type phosphatase" evidence="2">
    <location>
        <begin position="120"/>
        <end position="335"/>
    </location>
</feature>
<dbReference type="PANTHER" id="PTHR43156">
    <property type="entry name" value="STAGE II SPORULATION PROTEIN E-RELATED"/>
    <property type="match status" value="1"/>
</dbReference>
<proteinExistence type="predicted"/>
<dbReference type="GO" id="GO:0016791">
    <property type="term" value="F:phosphatase activity"/>
    <property type="evidence" value="ECO:0007669"/>
    <property type="project" value="TreeGrafter"/>
</dbReference>
<name>A0A0B0IHC1_9BACI</name>
<dbReference type="InterPro" id="IPR036457">
    <property type="entry name" value="PPM-type-like_dom_sf"/>
</dbReference>
<dbReference type="AlphaFoldDB" id="A0A0B0IHC1"/>
<dbReference type="OrthoDB" id="311592at2"/>
<dbReference type="InterPro" id="IPR001932">
    <property type="entry name" value="PPM-type_phosphatase-like_dom"/>
</dbReference>
<dbReference type="InterPro" id="IPR052016">
    <property type="entry name" value="Bact_Sigma-Reg"/>
</dbReference>
<dbReference type="PANTHER" id="PTHR43156:SF15">
    <property type="entry name" value="PHOSPHOSERINE PHOSPHATASE RSBU"/>
    <property type="match status" value="1"/>
</dbReference>
<dbReference type="eggNOG" id="COG2208">
    <property type="taxonomic scope" value="Bacteria"/>
</dbReference>
<dbReference type="Gene3D" id="1.10.1240.30">
    <property type="entry name" value="KaiA/RbsU domain"/>
    <property type="match status" value="1"/>
</dbReference>
<evidence type="ECO:0000259" key="2">
    <source>
        <dbReference type="SMART" id="SM00331"/>
    </source>
</evidence>
<keyword evidence="4" id="KW-1185">Reference proteome</keyword>
<dbReference type="FunFam" id="3.60.40.10:FF:000045">
    <property type="entry name" value="Stage II sporulation protein E"/>
    <property type="match status" value="1"/>
</dbReference>
<accession>A0A0B0IHC1</accession>
<evidence type="ECO:0000313" key="3">
    <source>
        <dbReference type="EMBL" id="KHF39066.1"/>
    </source>
</evidence>
<dbReference type="Gene3D" id="3.60.40.10">
    <property type="entry name" value="PPM-type phosphatase domain"/>
    <property type="match status" value="1"/>
</dbReference>
<evidence type="ECO:0000313" key="4">
    <source>
        <dbReference type="Proteomes" id="UP000030832"/>
    </source>
</evidence>
<dbReference type="Pfam" id="PF07228">
    <property type="entry name" value="SpoIIE"/>
    <property type="match status" value="1"/>
</dbReference>
<dbReference type="STRING" id="333138.LQ50_17325"/>
<reference evidence="3 4" key="1">
    <citation type="submission" date="2014-09" db="EMBL/GenBank/DDBJ databases">
        <title>Genome sequencing and annotation of Bacillus Okhensis strain Kh10-101T.</title>
        <authorList>
            <person name="Prakash J.S."/>
        </authorList>
    </citation>
    <scope>NUCLEOTIDE SEQUENCE [LARGE SCALE GENOMIC DNA]</scope>
    <source>
        <strain evidence="4">Kh10-101T</strain>
    </source>
</reference>
<protein>
    <submittedName>
        <fullName evidence="3">Phosphoserine phosphatase</fullName>
    </submittedName>
</protein>
<gene>
    <name evidence="3" type="ORF">LQ50_17325</name>
</gene>
<dbReference type="EMBL" id="JRJU01000024">
    <property type="protein sequence ID" value="KHF39066.1"/>
    <property type="molecule type" value="Genomic_DNA"/>
</dbReference>
<keyword evidence="1" id="KW-0378">Hydrolase</keyword>
<dbReference type="SUPFAM" id="SSF81606">
    <property type="entry name" value="PP2C-like"/>
    <property type="match status" value="1"/>
</dbReference>
<dbReference type="RefSeq" id="WP_034631303.1">
    <property type="nucleotide sequence ID" value="NZ_JRJU01000024.1"/>
</dbReference>
<organism evidence="3 4">
    <name type="scientific">Halalkalibacter okhensis</name>
    <dbReference type="NCBI Taxonomy" id="333138"/>
    <lineage>
        <taxon>Bacteria</taxon>
        <taxon>Bacillati</taxon>
        <taxon>Bacillota</taxon>
        <taxon>Bacilli</taxon>
        <taxon>Bacillales</taxon>
        <taxon>Bacillaceae</taxon>
        <taxon>Halalkalibacter</taxon>
    </lineage>
</organism>
<dbReference type="SUPFAM" id="SSF101215">
    <property type="entry name" value="KaiA/RbsU domain"/>
    <property type="match status" value="1"/>
</dbReference>